<reference evidence="9 10" key="1">
    <citation type="submission" date="2021-03" db="EMBL/GenBank/DDBJ databases">
        <title>Genomic Encyclopedia of Type Strains, Phase IV (KMG-IV): sequencing the most valuable type-strain genomes for metagenomic binning, comparative biology and taxonomic classification.</title>
        <authorList>
            <person name="Goeker M."/>
        </authorList>
    </citation>
    <scope>NUCLEOTIDE SEQUENCE [LARGE SCALE GENOMIC DNA]</scope>
    <source>
        <strain evidence="9 10">DSM 24738</strain>
    </source>
</reference>
<comment type="similarity">
    <text evidence="7">Belongs to the binding-protein-dependent transport system permease family.</text>
</comment>
<evidence type="ECO:0000256" key="1">
    <source>
        <dbReference type="ARBA" id="ARBA00004651"/>
    </source>
</evidence>
<dbReference type="InterPro" id="IPR050809">
    <property type="entry name" value="UgpAE/MalFG_permease"/>
</dbReference>
<evidence type="ECO:0000256" key="6">
    <source>
        <dbReference type="ARBA" id="ARBA00023136"/>
    </source>
</evidence>
<keyword evidence="4 7" id="KW-0812">Transmembrane</keyword>
<keyword evidence="5 7" id="KW-1133">Transmembrane helix</keyword>
<evidence type="ECO:0000256" key="5">
    <source>
        <dbReference type="ARBA" id="ARBA00022989"/>
    </source>
</evidence>
<keyword evidence="2 7" id="KW-0813">Transport</keyword>
<dbReference type="RefSeq" id="WP_342453846.1">
    <property type="nucleotide sequence ID" value="NZ_JAGGKT010000010.1"/>
</dbReference>
<dbReference type="InterPro" id="IPR000515">
    <property type="entry name" value="MetI-like"/>
</dbReference>
<evidence type="ECO:0000256" key="2">
    <source>
        <dbReference type="ARBA" id="ARBA00022448"/>
    </source>
</evidence>
<dbReference type="Proteomes" id="UP001519343">
    <property type="component" value="Unassembled WGS sequence"/>
</dbReference>
<feature type="transmembrane region" description="Helical" evidence="7">
    <location>
        <begin position="224"/>
        <end position="243"/>
    </location>
</feature>
<comment type="caution">
    <text evidence="9">The sequence shown here is derived from an EMBL/GenBank/DDBJ whole genome shotgun (WGS) entry which is preliminary data.</text>
</comment>
<proteinExistence type="inferred from homology"/>
<feature type="transmembrane region" description="Helical" evidence="7">
    <location>
        <begin position="125"/>
        <end position="145"/>
    </location>
</feature>
<keyword evidence="10" id="KW-1185">Reference proteome</keyword>
<evidence type="ECO:0000259" key="8">
    <source>
        <dbReference type="PROSITE" id="PS50928"/>
    </source>
</evidence>
<evidence type="ECO:0000313" key="10">
    <source>
        <dbReference type="Proteomes" id="UP001519343"/>
    </source>
</evidence>
<evidence type="ECO:0000313" key="9">
    <source>
        <dbReference type="EMBL" id="MBP1933296.1"/>
    </source>
</evidence>
<feature type="transmembrane region" description="Helical" evidence="7">
    <location>
        <begin position="26"/>
        <end position="52"/>
    </location>
</feature>
<dbReference type="Pfam" id="PF00528">
    <property type="entry name" value="BPD_transp_1"/>
    <property type="match status" value="1"/>
</dbReference>
<organism evidence="9 10">
    <name type="scientific">Ammoniphilus resinae</name>
    <dbReference type="NCBI Taxonomy" id="861532"/>
    <lineage>
        <taxon>Bacteria</taxon>
        <taxon>Bacillati</taxon>
        <taxon>Bacillota</taxon>
        <taxon>Bacilli</taxon>
        <taxon>Bacillales</taxon>
        <taxon>Paenibacillaceae</taxon>
        <taxon>Aneurinibacillus group</taxon>
        <taxon>Ammoniphilus</taxon>
    </lineage>
</organism>
<evidence type="ECO:0000256" key="7">
    <source>
        <dbReference type="RuleBase" id="RU363032"/>
    </source>
</evidence>
<dbReference type="PANTHER" id="PTHR43227:SF11">
    <property type="entry name" value="BLL4140 PROTEIN"/>
    <property type="match status" value="1"/>
</dbReference>
<feature type="domain" description="ABC transmembrane type-1" evidence="8">
    <location>
        <begin position="85"/>
        <end position="302"/>
    </location>
</feature>
<dbReference type="PANTHER" id="PTHR43227">
    <property type="entry name" value="BLL4140 PROTEIN"/>
    <property type="match status" value="1"/>
</dbReference>
<dbReference type="PROSITE" id="PS50928">
    <property type="entry name" value="ABC_TM1"/>
    <property type="match status" value="1"/>
</dbReference>
<dbReference type="InterPro" id="IPR035906">
    <property type="entry name" value="MetI-like_sf"/>
</dbReference>
<protein>
    <submittedName>
        <fullName evidence="9">Multiple sugar transport system permease protein/putative aldouronate transport system permease protein</fullName>
    </submittedName>
</protein>
<feature type="transmembrane region" description="Helical" evidence="7">
    <location>
        <begin position="93"/>
        <end position="113"/>
    </location>
</feature>
<dbReference type="SUPFAM" id="SSF161098">
    <property type="entry name" value="MetI-like"/>
    <property type="match status" value="1"/>
</dbReference>
<evidence type="ECO:0000256" key="4">
    <source>
        <dbReference type="ARBA" id="ARBA00022692"/>
    </source>
</evidence>
<comment type="subcellular location">
    <subcellularLocation>
        <location evidence="1 7">Cell membrane</location>
        <topology evidence="1 7">Multi-pass membrane protein</topology>
    </subcellularLocation>
</comment>
<feature type="transmembrane region" description="Helical" evidence="7">
    <location>
        <begin position="281"/>
        <end position="302"/>
    </location>
</feature>
<dbReference type="EMBL" id="JAGGKT010000010">
    <property type="protein sequence ID" value="MBP1933296.1"/>
    <property type="molecule type" value="Genomic_DNA"/>
</dbReference>
<accession>A0ABS4GSR7</accession>
<gene>
    <name evidence="9" type="ORF">J2Z37_003309</name>
</gene>
<keyword evidence="9" id="KW-0762">Sugar transport</keyword>
<dbReference type="CDD" id="cd06261">
    <property type="entry name" value="TM_PBP2"/>
    <property type="match status" value="1"/>
</dbReference>
<dbReference type="Gene3D" id="1.10.3720.10">
    <property type="entry name" value="MetI-like"/>
    <property type="match status" value="1"/>
</dbReference>
<evidence type="ECO:0000256" key="3">
    <source>
        <dbReference type="ARBA" id="ARBA00022475"/>
    </source>
</evidence>
<name>A0ABS4GSR7_9BACL</name>
<keyword evidence="3" id="KW-1003">Cell membrane</keyword>
<sequence>MELKSVTYVKPREKTTIQKLKQSWRLYVLLILPLVYLALFKYAPMFGAIIAFKDYQVSKGILGSDWVGFKHFLRFFHWYDFWRVMWNTISLSFYQLVASFPLPIILALSINYVKNQFFKKSVQMISYAPHFISVVVMVGMILLFFAPRTGIISNILVLFGFADINWMGKPEYFQSIYVWSGVWQNVGFSCIIYLAALSSIDPSLHEAAVVDGASKLRRIWHIDLPGIMPIAIILLILNFGNMMELGFEKVLLMQNPLNLRTSEVIDTYVYKVGLVSEAANFSYSSAIGLFRNIINLILLLLINRMARKAGQASLW</sequence>
<keyword evidence="6 7" id="KW-0472">Membrane</keyword>